<feature type="binding site" evidence="13">
    <location>
        <position position="290"/>
    </location>
    <ligand>
        <name>Zn(2+)</name>
        <dbReference type="ChEBI" id="CHEBI:29105"/>
        <note>catalytic</note>
    </ligand>
</feature>
<dbReference type="VEuPathDB" id="TriTrypDB:BSAL_94640"/>
<comment type="catalytic activity">
    <reaction evidence="11 14">
        <text>Hydrolyzes the peptide bond -P2-(S-farnesyl or geranylgeranyl)C-P1'-P2'-P3'-COOH where P1' and P2' are amino acids with aliphatic side chains and P3' is any C-terminal residue.</text>
        <dbReference type="EC" id="3.4.24.84"/>
    </reaction>
</comment>
<proteinExistence type="inferred from homology"/>
<dbReference type="AlphaFoldDB" id="A0A0S4J5R2"/>
<evidence type="ECO:0000259" key="16">
    <source>
        <dbReference type="Pfam" id="PF16491"/>
    </source>
</evidence>
<feature type="transmembrane region" description="Helical" evidence="14">
    <location>
        <begin position="186"/>
        <end position="207"/>
    </location>
</feature>
<keyword evidence="2 14" id="KW-0645">Protease</keyword>
<dbReference type="InterPro" id="IPR032456">
    <property type="entry name" value="Peptidase_M48_N"/>
</dbReference>
<evidence type="ECO:0000256" key="9">
    <source>
        <dbReference type="ARBA" id="ARBA00023049"/>
    </source>
</evidence>
<comment type="cofactor">
    <cofactor evidence="13 14">
        <name>Zn(2+)</name>
        <dbReference type="ChEBI" id="CHEBI:29105"/>
    </cofactor>
    <text evidence="13 14">Binds 1 zinc ion per subunit.</text>
</comment>
<accession>A0A0S4J5R2</accession>
<keyword evidence="5 14" id="KW-0378">Hydrolase</keyword>
<evidence type="ECO:0000256" key="3">
    <source>
        <dbReference type="ARBA" id="ARBA00022692"/>
    </source>
</evidence>
<evidence type="ECO:0000259" key="15">
    <source>
        <dbReference type="Pfam" id="PF01435"/>
    </source>
</evidence>
<keyword evidence="9 14" id="KW-0482">Metalloprotease</keyword>
<dbReference type="CDD" id="cd07343">
    <property type="entry name" value="M48A_Zmpste24p_like"/>
    <property type="match status" value="1"/>
</dbReference>
<evidence type="ECO:0000256" key="13">
    <source>
        <dbReference type="PIRSR" id="PIRSR627057-2"/>
    </source>
</evidence>
<dbReference type="InterPro" id="IPR001915">
    <property type="entry name" value="Peptidase_M48"/>
</dbReference>
<dbReference type="GO" id="GO:0071586">
    <property type="term" value="P:CAAX-box protein processing"/>
    <property type="evidence" value="ECO:0007669"/>
    <property type="project" value="UniProtKB-UniRule"/>
</dbReference>
<keyword evidence="10 14" id="KW-0472">Membrane</keyword>
<evidence type="ECO:0000256" key="5">
    <source>
        <dbReference type="ARBA" id="ARBA00022801"/>
    </source>
</evidence>
<comment type="function">
    <text evidence="14">Proteolytically removes the C-terminal three residues of farnesylated proteins.</text>
</comment>
<evidence type="ECO:0000313" key="18">
    <source>
        <dbReference type="Proteomes" id="UP000051952"/>
    </source>
</evidence>
<organism evidence="17 18">
    <name type="scientific">Bodo saltans</name>
    <name type="common">Flagellated protozoan</name>
    <dbReference type="NCBI Taxonomy" id="75058"/>
    <lineage>
        <taxon>Eukaryota</taxon>
        <taxon>Discoba</taxon>
        <taxon>Euglenozoa</taxon>
        <taxon>Kinetoplastea</taxon>
        <taxon>Metakinetoplastina</taxon>
        <taxon>Eubodonida</taxon>
        <taxon>Bodonidae</taxon>
        <taxon>Bodo</taxon>
    </lineage>
</organism>
<dbReference type="Pfam" id="PF16491">
    <property type="entry name" value="Peptidase_M48_N"/>
    <property type="match status" value="1"/>
</dbReference>
<feature type="domain" description="CAAX prenyl protease 1 N-terminal" evidence="16">
    <location>
        <begin position="28"/>
        <end position="213"/>
    </location>
</feature>
<keyword evidence="18" id="KW-1185">Reference proteome</keyword>
<evidence type="ECO:0000256" key="4">
    <source>
        <dbReference type="ARBA" id="ARBA00022723"/>
    </source>
</evidence>
<comment type="caution">
    <text evidence="14">Lacks conserved residue(s) required for the propagation of feature annotation.</text>
</comment>
<protein>
    <recommendedName>
        <fullName evidence="14">CAAX prenyl protease</fullName>
        <ecNumber evidence="14">3.4.24.84</ecNumber>
    </recommendedName>
</protein>
<evidence type="ECO:0000256" key="2">
    <source>
        <dbReference type="ARBA" id="ARBA00022670"/>
    </source>
</evidence>
<name>A0A0S4J5R2_BODSA</name>
<feature type="active site" evidence="12">
    <location>
        <position position="287"/>
    </location>
</feature>
<dbReference type="GO" id="GO:0046872">
    <property type="term" value="F:metal ion binding"/>
    <property type="evidence" value="ECO:0007669"/>
    <property type="project" value="UniProtKB-UniRule"/>
</dbReference>
<dbReference type="EMBL" id="CYKH01001390">
    <property type="protein sequence ID" value="CUG86768.1"/>
    <property type="molecule type" value="Genomic_DNA"/>
</dbReference>
<feature type="transmembrane region" description="Helical" evidence="14">
    <location>
        <begin position="158"/>
        <end position="180"/>
    </location>
</feature>
<dbReference type="OMA" id="FVIEEKF"/>
<dbReference type="OrthoDB" id="360839at2759"/>
<evidence type="ECO:0000256" key="10">
    <source>
        <dbReference type="ARBA" id="ARBA00023136"/>
    </source>
</evidence>
<reference evidence="18" key="1">
    <citation type="submission" date="2015-09" db="EMBL/GenBank/DDBJ databases">
        <authorList>
            <consortium name="Pathogen Informatics"/>
        </authorList>
    </citation>
    <scope>NUCLEOTIDE SEQUENCE [LARGE SCALE GENOMIC DNA]</scope>
    <source>
        <strain evidence="18">Lake Konstanz</strain>
    </source>
</reference>
<dbReference type="GO" id="GO:0005789">
    <property type="term" value="C:endoplasmic reticulum membrane"/>
    <property type="evidence" value="ECO:0007669"/>
    <property type="project" value="UniProtKB-SubCell"/>
</dbReference>
<keyword evidence="8 14" id="KW-1133">Transmembrane helix</keyword>
<keyword evidence="4 13" id="KW-0479">Metal-binding</keyword>
<keyword evidence="7 13" id="KW-0862">Zinc</keyword>
<feature type="transmembrane region" description="Helical" evidence="14">
    <location>
        <begin position="298"/>
        <end position="318"/>
    </location>
</feature>
<dbReference type="InterPro" id="IPR027057">
    <property type="entry name" value="CAXX_Prtase_1"/>
</dbReference>
<dbReference type="Pfam" id="PF01435">
    <property type="entry name" value="Peptidase_M48"/>
    <property type="match status" value="1"/>
</dbReference>
<evidence type="ECO:0000256" key="8">
    <source>
        <dbReference type="ARBA" id="ARBA00022989"/>
    </source>
</evidence>
<evidence type="ECO:0000313" key="17">
    <source>
        <dbReference type="EMBL" id="CUG86768.1"/>
    </source>
</evidence>
<feature type="binding site" evidence="13">
    <location>
        <position position="367"/>
    </location>
    <ligand>
        <name>Zn(2+)</name>
        <dbReference type="ChEBI" id="CHEBI:29105"/>
        <note>catalytic</note>
    </ligand>
</feature>
<evidence type="ECO:0000256" key="6">
    <source>
        <dbReference type="ARBA" id="ARBA00022824"/>
    </source>
</evidence>
<evidence type="ECO:0000256" key="14">
    <source>
        <dbReference type="RuleBase" id="RU366005"/>
    </source>
</evidence>
<feature type="transmembrane region" description="Helical" evidence="14">
    <location>
        <begin position="338"/>
        <end position="359"/>
    </location>
</feature>
<feature type="binding site" evidence="13">
    <location>
        <position position="286"/>
    </location>
    <ligand>
        <name>Zn(2+)</name>
        <dbReference type="ChEBI" id="CHEBI:29105"/>
        <note>catalytic</note>
    </ligand>
</feature>
<evidence type="ECO:0000256" key="11">
    <source>
        <dbReference type="ARBA" id="ARBA00044456"/>
    </source>
</evidence>
<evidence type="ECO:0000256" key="7">
    <source>
        <dbReference type="ARBA" id="ARBA00022833"/>
    </source>
</evidence>
<comment type="similarity">
    <text evidence="14">Belongs to the peptidase M48A family.</text>
</comment>
<dbReference type="EC" id="3.4.24.84" evidence="14"/>
<evidence type="ECO:0000256" key="12">
    <source>
        <dbReference type="PIRSR" id="PIRSR627057-1"/>
    </source>
</evidence>
<sequence>MVGSFLTAAIVTTNVVNSWELYLLYRHRLAHQTNVIPEAFRADVEPEAFRKTQEYSMDKIWFSMVCQVKNVVESTASLLALPTVWYGVETVARQSGFFPAGLTRGGFTHAYLFTLFADVTSTLLELPFSYYRTFVLEERHGFNKTTKKEFVKDTVKSFFLRAAVLDPLVVGLTTGVVKVFGEKFPLYLFGAAATLTAAATYVFPALIQPLFNKFTPLPEGTLKSNVEALAKSLKFPLTKLFEVDGSRRSAHSNAYFYGFFNNKRIVLYDTLVKQLEEKQILAVLCHEFGHWKHNHTSIMFVVGMLQLLGFCYGAQVALFHQQLYTDFGFVAGDQSAVMGFQLFSVVFFEPFSTLFGYLMSCVSRKFEFQADAFAVSMGFGQELRTALYKMQDENKSSITPDWLFAALHYSHPPLVERLDALEKEIKKSE</sequence>
<dbReference type="GO" id="GO:0004222">
    <property type="term" value="F:metalloendopeptidase activity"/>
    <property type="evidence" value="ECO:0007669"/>
    <property type="project" value="UniProtKB-UniRule"/>
</dbReference>
<feature type="domain" description="Peptidase M48" evidence="15">
    <location>
        <begin position="217"/>
        <end position="424"/>
    </location>
</feature>
<keyword evidence="6 14" id="KW-0256">Endoplasmic reticulum</keyword>
<dbReference type="PANTHER" id="PTHR10120">
    <property type="entry name" value="CAAX PRENYL PROTEASE 1"/>
    <property type="match status" value="1"/>
</dbReference>
<dbReference type="Gene3D" id="3.30.2010.10">
    <property type="entry name" value="Metalloproteases ('zincins'), catalytic domain"/>
    <property type="match status" value="1"/>
</dbReference>
<comment type="subcellular location">
    <subcellularLocation>
        <location evidence="1 14">Endoplasmic reticulum membrane</location>
        <topology evidence="1 14">Multi-pass membrane protein</topology>
    </subcellularLocation>
</comment>
<feature type="active site" description="Proton donor" evidence="12">
    <location>
        <position position="371"/>
    </location>
</feature>
<dbReference type="FunFam" id="3.30.2010.10:FF:000002">
    <property type="entry name" value="CAAX prenyl protease"/>
    <property type="match status" value="1"/>
</dbReference>
<keyword evidence="3 14" id="KW-0812">Transmembrane</keyword>
<gene>
    <name evidence="17" type="ORF">BSAL_94640</name>
</gene>
<dbReference type="Proteomes" id="UP000051952">
    <property type="component" value="Unassembled WGS sequence"/>
</dbReference>
<evidence type="ECO:0000256" key="1">
    <source>
        <dbReference type="ARBA" id="ARBA00004477"/>
    </source>
</evidence>